<name>A0AAD3TQC8_9TREE</name>
<dbReference type="Proteomes" id="UP001222932">
    <property type="component" value="Unassembled WGS sequence"/>
</dbReference>
<protein>
    <submittedName>
        <fullName evidence="2">Uncharacterized protein</fullName>
    </submittedName>
</protein>
<feature type="region of interest" description="Disordered" evidence="1">
    <location>
        <begin position="1"/>
        <end position="45"/>
    </location>
</feature>
<organism evidence="2 3">
    <name type="scientific">Cutaneotrichosporon spelunceum</name>
    <dbReference type="NCBI Taxonomy" id="1672016"/>
    <lineage>
        <taxon>Eukaryota</taxon>
        <taxon>Fungi</taxon>
        <taxon>Dikarya</taxon>
        <taxon>Basidiomycota</taxon>
        <taxon>Agaricomycotina</taxon>
        <taxon>Tremellomycetes</taxon>
        <taxon>Trichosporonales</taxon>
        <taxon>Trichosporonaceae</taxon>
        <taxon>Cutaneotrichosporon</taxon>
    </lineage>
</organism>
<accession>A0AAD3TQC8</accession>
<proteinExistence type="predicted"/>
<dbReference type="AlphaFoldDB" id="A0AAD3TQC8"/>
<reference evidence="2" key="1">
    <citation type="journal article" date="2023" name="BMC Genomics">
        <title>Chromosome-level genome assemblies of Cutaneotrichosporon spp. (Trichosporonales, Basidiomycota) reveal imbalanced evolution between nucleotide sequences and chromosome synteny.</title>
        <authorList>
            <person name="Kobayashi Y."/>
            <person name="Kayamori A."/>
            <person name="Aoki K."/>
            <person name="Shiwa Y."/>
            <person name="Matsutani M."/>
            <person name="Fujita N."/>
            <person name="Sugita T."/>
            <person name="Iwasaki W."/>
            <person name="Tanaka N."/>
            <person name="Takashima M."/>
        </authorList>
    </citation>
    <scope>NUCLEOTIDE SEQUENCE</scope>
    <source>
        <strain evidence="2">HIS016</strain>
    </source>
</reference>
<dbReference type="EMBL" id="BTCM01000001">
    <property type="protein sequence ID" value="GMK54900.1"/>
    <property type="molecule type" value="Genomic_DNA"/>
</dbReference>
<sequence length="364" mass="40028">MVRLNRTRSQTARANGKPKEMPKALLDSHTKGKCGGKAKSKAGRSMVQQSPYPKAGLSTWHVVWERLSWCRFFGGELATCSKLQDLWVQAYPLIIARLDTSENVGDDQDSKPNMFYDLLSATRVVDFWSVMVFEVPGIACSGARLDIGTISCLRIWTVMHCRDAATAPVVQADVGTLVLLGRSPARKIPESEMFIAGTPHSELAVIPTSRGKISRAVLHLGKDLAPAPAYHFLQKAEALVLVITDLEAVEPVLLANLLGLALIPATWWNDSGDGWYPVEGSSMCGRVPRLIVVGNGPITDKQARTLVRVFGVDSPVPTLADYIRTFADEVYGLKELEKRCNMRSLKEYKTDVGEEAYKLEFGVP</sequence>
<feature type="compositionally biased region" description="Basic and acidic residues" evidence="1">
    <location>
        <begin position="17"/>
        <end position="30"/>
    </location>
</feature>
<comment type="caution">
    <text evidence="2">The sequence shown here is derived from an EMBL/GenBank/DDBJ whole genome shotgun (WGS) entry which is preliminary data.</text>
</comment>
<keyword evidence="3" id="KW-1185">Reference proteome</keyword>
<evidence type="ECO:0000313" key="2">
    <source>
        <dbReference type="EMBL" id="GMK54900.1"/>
    </source>
</evidence>
<evidence type="ECO:0000313" key="3">
    <source>
        <dbReference type="Proteomes" id="UP001222932"/>
    </source>
</evidence>
<gene>
    <name evidence="2" type="ORF">CspeluHIS016_0114860</name>
</gene>
<evidence type="ECO:0000256" key="1">
    <source>
        <dbReference type="SAM" id="MobiDB-lite"/>
    </source>
</evidence>
<reference evidence="2" key="2">
    <citation type="submission" date="2023-06" db="EMBL/GenBank/DDBJ databases">
        <authorList>
            <person name="Kobayashi Y."/>
            <person name="Kayamori A."/>
            <person name="Aoki K."/>
            <person name="Shiwa Y."/>
            <person name="Fujita N."/>
            <person name="Sugita T."/>
            <person name="Iwasaki W."/>
            <person name="Tanaka N."/>
            <person name="Takashima M."/>
        </authorList>
    </citation>
    <scope>NUCLEOTIDE SEQUENCE</scope>
    <source>
        <strain evidence="2">HIS016</strain>
    </source>
</reference>
<feature type="compositionally biased region" description="Basic residues" evidence="1">
    <location>
        <begin position="31"/>
        <end position="42"/>
    </location>
</feature>